<dbReference type="RefSeq" id="WP_202858088.1">
    <property type="nucleotide sequence ID" value="NZ_JAEUGD010000064.1"/>
</dbReference>
<proteinExistence type="predicted"/>
<comment type="caution">
    <text evidence="2">The sequence shown here is derived from an EMBL/GenBank/DDBJ whole genome shotgun (WGS) entry which is preliminary data.</text>
</comment>
<dbReference type="Pfam" id="PF13401">
    <property type="entry name" value="AAA_22"/>
    <property type="match status" value="1"/>
</dbReference>
<sequence>MNLQHKQKITESVIEWIDFSEERSANKLSQQSGVVSAYISRIRNGEYSMSTGEGKNSPIPDKVFNTLSDFLGLRFDTELHWDTKNYLLVQTVCQSAQSKRQRILLEADTGLGKTYSLERYALHNDKVLYIKVTRTMSAKDMLEEICKKLLIKDQLRGNRSKMLAIQRKVTSVNGYLIIIDEAEYLKNNLFDLVKEIADFTDRKCGMILSGMNLISKINTMADRAKPGFPQLRRRFFPNRVELKEISKEEIKEICKTSGITDTTAINVLAKYIFDYDMLSQYVQVILENIRNCGEQLNGKDIIDLFNLDY</sequence>
<name>A0A937G1X4_9BACT</name>
<organism evidence="2 3">
    <name type="scientific">Fulvivirga marina</name>
    <dbReference type="NCBI Taxonomy" id="2494733"/>
    <lineage>
        <taxon>Bacteria</taxon>
        <taxon>Pseudomonadati</taxon>
        <taxon>Bacteroidota</taxon>
        <taxon>Cytophagia</taxon>
        <taxon>Cytophagales</taxon>
        <taxon>Fulvivirgaceae</taxon>
        <taxon>Fulvivirga</taxon>
    </lineage>
</organism>
<dbReference type="PANTHER" id="PTHR35894:SF5">
    <property type="entry name" value="MU-LIKE PROPHAGE FLUMU DNA TRANSPOSITION PROTEIN B"/>
    <property type="match status" value="1"/>
</dbReference>
<keyword evidence="2" id="KW-0547">Nucleotide-binding</keyword>
<dbReference type="EMBL" id="JAEUGD010000064">
    <property type="protein sequence ID" value="MBL6448553.1"/>
    <property type="molecule type" value="Genomic_DNA"/>
</dbReference>
<dbReference type="InterPro" id="IPR049945">
    <property type="entry name" value="AAA_22"/>
</dbReference>
<dbReference type="SUPFAM" id="SSF52540">
    <property type="entry name" value="P-loop containing nucleoside triphosphate hydrolases"/>
    <property type="match status" value="1"/>
</dbReference>
<accession>A0A937G1X4</accession>
<dbReference type="GO" id="GO:0016887">
    <property type="term" value="F:ATP hydrolysis activity"/>
    <property type="evidence" value="ECO:0007669"/>
    <property type="project" value="InterPro"/>
</dbReference>
<evidence type="ECO:0000313" key="2">
    <source>
        <dbReference type="EMBL" id="MBL6448553.1"/>
    </source>
</evidence>
<gene>
    <name evidence="2" type="ORF">JMN32_19740</name>
</gene>
<feature type="domain" description="ORC1/DEAH AAA+ ATPase" evidence="1">
    <location>
        <begin position="99"/>
        <end position="212"/>
    </location>
</feature>
<keyword evidence="3" id="KW-1185">Reference proteome</keyword>
<evidence type="ECO:0000259" key="1">
    <source>
        <dbReference type="Pfam" id="PF13401"/>
    </source>
</evidence>
<dbReference type="Proteomes" id="UP000614216">
    <property type="component" value="Unassembled WGS sequence"/>
</dbReference>
<dbReference type="AlphaFoldDB" id="A0A937G1X4"/>
<dbReference type="Gene3D" id="3.40.50.300">
    <property type="entry name" value="P-loop containing nucleotide triphosphate hydrolases"/>
    <property type="match status" value="1"/>
</dbReference>
<dbReference type="InterPro" id="IPR027417">
    <property type="entry name" value="P-loop_NTPase"/>
</dbReference>
<evidence type="ECO:0000313" key="3">
    <source>
        <dbReference type="Proteomes" id="UP000614216"/>
    </source>
</evidence>
<reference evidence="2" key="1">
    <citation type="submission" date="2021-01" db="EMBL/GenBank/DDBJ databases">
        <title>Fulvivirga kasyanovii gen. nov., sp nov., a novel member of the phylum Bacteroidetes isolated from seawater in a mussel farm.</title>
        <authorList>
            <person name="Zhao L.-H."/>
            <person name="Wang Z.-J."/>
        </authorList>
    </citation>
    <scope>NUCLEOTIDE SEQUENCE</scope>
    <source>
        <strain evidence="2">29W222</strain>
    </source>
</reference>
<dbReference type="InterPro" id="IPR052026">
    <property type="entry name" value="ExeA_AAA_ATPase_DNA-bind"/>
</dbReference>
<dbReference type="PANTHER" id="PTHR35894">
    <property type="entry name" value="GENERAL SECRETION PATHWAY PROTEIN A-RELATED"/>
    <property type="match status" value="1"/>
</dbReference>
<dbReference type="GO" id="GO:0005524">
    <property type="term" value="F:ATP binding"/>
    <property type="evidence" value="ECO:0007669"/>
    <property type="project" value="UniProtKB-KW"/>
</dbReference>
<keyword evidence="2" id="KW-0067">ATP-binding</keyword>
<protein>
    <submittedName>
        <fullName evidence="2">ATP-binding protein</fullName>
    </submittedName>
</protein>